<dbReference type="EMBL" id="SPQQ01000004">
    <property type="protein sequence ID" value="TGE37478.1"/>
    <property type="molecule type" value="Genomic_DNA"/>
</dbReference>
<accession>A0A4Z0R3V9</accession>
<dbReference type="RefSeq" id="WP_135547032.1">
    <property type="nucleotide sequence ID" value="NZ_SPQQ01000004.1"/>
</dbReference>
<organism evidence="2 3">
    <name type="scientific">Desulfosporosinus fructosivorans</name>
    <dbReference type="NCBI Taxonomy" id="2018669"/>
    <lineage>
        <taxon>Bacteria</taxon>
        <taxon>Bacillati</taxon>
        <taxon>Bacillota</taxon>
        <taxon>Clostridia</taxon>
        <taxon>Eubacteriales</taxon>
        <taxon>Desulfitobacteriaceae</taxon>
        <taxon>Desulfosporosinus</taxon>
    </lineage>
</organism>
<gene>
    <name evidence="2" type="ORF">E4K67_12030</name>
</gene>
<dbReference type="OrthoDB" id="1914371at2"/>
<dbReference type="Proteomes" id="UP000298460">
    <property type="component" value="Unassembled WGS sequence"/>
</dbReference>
<keyword evidence="3" id="KW-1185">Reference proteome</keyword>
<reference evidence="2 3" key="1">
    <citation type="submission" date="2019-03" db="EMBL/GenBank/DDBJ databases">
        <title>Draft Genome Sequence of Desulfosporosinus fructosivorans Strain 63.6F, Isolated from Marine Sediment in the Baltic Sea.</title>
        <authorList>
            <person name="Hausmann B."/>
            <person name="Vandieken V."/>
            <person name="Pjevac P."/>
            <person name="Schreck K."/>
            <person name="Herbold C.W."/>
            <person name="Loy A."/>
        </authorList>
    </citation>
    <scope>NUCLEOTIDE SEQUENCE [LARGE SCALE GENOMIC DNA]</scope>
    <source>
        <strain evidence="2 3">63.6F</strain>
    </source>
</reference>
<dbReference type="PANTHER" id="PTHR47099">
    <property type="entry name" value="METHYLCOBAMIDE:COM METHYLTRANSFERASE MTBA"/>
    <property type="match status" value="1"/>
</dbReference>
<dbReference type="InterPro" id="IPR000257">
    <property type="entry name" value="Uroporphyrinogen_deCOase"/>
</dbReference>
<dbReference type="Gene3D" id="3.20.20.210">
    <property type="match status" value="1"/>
</dbReference>
<comment type="caution">
    <text evidence="2">The sequence shown here is derived from an EMBL/GenBank/DDBJ whole genome shotgun (WGS) entry which is preliminary data.</text>
</comment>
<dbReference type="GO" id="GO:0006779">
    <property type="term" value="P:porphyrin-containing compound biosynthetic process"/>
    <property type="evidence" value="ECO:0007669"/>
    <property type="project" value="InterPro"/>
</dbReference>
<name>A0A4Z0R3V9_9FIRM</name>
<evidence type="ECO:0000313" key="3">
    <source>
        <dbReference type="Proteomes" id="UP000298460"/>
    </source>
</evidence>
<dbReference type="GO" id="GO:0004853">
    <property type="term" value="F:uroporphyrinogen decarboxylase activity"/>
    <property type="evidence" value="ECO:0007669"/>
    <property type="project" value="InterPro"/>
</dbReference>
<dbReference type="Pfam" id="PF01208">
    <property type="entry name" value="URO-D"/>
    <property type="match status" value="1"/>
</dbReference>
<evidence type="ECO:0000313" key="2">
    <source>
        <dbReference type="EMBL" id="TGE37478.1"/>
    </source>
</evidence>
<proteinExistence type="predicted"/>
<evidence type="ECO:0000259" key="1">
    <source>
        <dbReference type="Pfam" id="PF01208"/>
    </source>
</evidence>
<feature type="domain" description="Uroporphyrinogen decarboxylase (URO-D)" evidence="1">
    <location>
        <begin position="176"/>
        <end position="366"/>
    </location>
</feature>
<sequence length="369" mass="41404">MDNQRLLAERKDRIAKATALEKTDRIPVVLEMAAFTARIEKISIAEWGSDSFISAQAMINTFEKVGGADGVDYGSLYPPVLSLLWLSKVKLAGKELPVDSLWQVSEAELMTKEDYDKIITEGFPNWMMSFFQAKIGADVFERIMAEMEKGPKIQEMWRNKGIPVLQNSMATIPFEYFCGARSFAKFVRDLYKMPDKVQEAMDAALPFMAPQAIQGNKALGNEYIWVGGWRAAGSMLSQPLWDRFVFPYLEKVINETIEAGLTPILHFDSDWTRDLERFKVFPKGKCILELDGMTDIFKAKEILGDTMCIMGDVPASLFTLGTPDEVYKYSRKLIEEIGPTGFILHSGCDIPIDAKLENVQAMVAAATGK</sequence>
<dbReference type="InterPro" id="IPR052024">
    <property type="entry name" value="Methanogen_methyltrans"/>
</dbReference>
<protein>
    <submittedName>
        <fullName evidence="2">Uroporphyrinogen decarboxylase</fullName>
    </submittedName>
</protein>
<dbReference type="PANTHER" id="PTHR47099:SF1">
    <property type="entry name" value="METHYLCOBAMIDE:COM METHYLTRANSFERASE MTBA"/>
    <property type="match status" value="1"/>
</dbReference>
<dbReference type="AlphaFoldDB" id="A0A4Z0R3V9"/>
<dbReference type="SUPFAM" id="SSF51726">
    <property type="entry name" value="UROD/MetE-like"/>
    <property type="match status" value="1"/>
</dbReference>
<dbReference type="InterPro" id="IPR038071">
    <property type="entry name" value="UROD/MetE-like_sf"/>
</dbReference>